<dbReference type="InterPro" id="IPR000120">
    <property type="entry name" value="Amidase"/>
</dbReference>
<dbReference type="GO" id="GO:0005524">
    <property type="term" value="F:ATP binding"/>
    <property type="evidence" value="ECO:0007669"/>
    <property type="project" value="UniProtKB-KW"/>
</dbReference>
<dbReference type="EMBL" id="LCHM01000035">
    <property type="protein sequence ID" value="KKT36638.1"/>
    <property type="molecule type" value="Genomic_DNA"/>
</dbReference>
<dbReference type="InterPro" id="IPR023631">
    <property type="entry name" value="Amidase_dom"/>
</dbReference>
<accession>A0A0G1GQR2</accession>
<evidence type="ECO:0000313" key="11">
    <source>
        <dbReference type="Proteomes" id="UP000034617"/>
    </source>
</evidence>
<evidence type="ECO:0000256" key="5">
    <source>
        <dbReference type="ARBA" id="ARBA00022917"/>
    </source>
</evidence>
<dbReference type="SUPFAM" id="SSF75304">
    <property type="entry name" value="Amidase signature (AS) enzymes"/>
    <property type="match status" value="1"/>
</dbReference>
<protein>
    <recommendedName>
        <fullName evidence="7">Glutamyl-tRNA(Gln) amidotransferase subunit A</fullName>
        <shortName evidence="7">Glu-ADT subunit A</shortName>
        <ecNumber evidence="7">6.3.5.7</ecNumber>
    </recommendedName>
</protein>
<evidence type="ECO:0000256" key="8">
    <source>
        <dbReference type="SAM" id="MobiDB-lite"/>
    </source>
</evidence>
<proteinExistence type="inferred from homology"/>
<comment type="function">
    <text evidence="7">Allows the formation of correctly charged Gln-tRNA(Gln) through the transamidation of misacylated Glu-tRNA(Gln) in organisms which lack glutaminyl-tRNA synthetase. The reaction takes place in the presence of glutamine and ATP through an activated gamma-phospho-Glu-tRNA(Gln).</text>
</comment>
<dbReference type="GO" id="GO:0030956">
    <property type="term" value="C:glutamyl-tRNA(Gln) amidotransferase complex"/>
    <property type="evidence" value="ECO:0007669"/>
    <property type="project" value="InterPro"/>
</dbReference>
<evidence type="ECO:0000313" key="10">
    <source>
        <dbReference type="EMBL" id="KKT36638.1"/>
    </source>
</evidence>
<keyword evidence="4 7" id="KW-0067">ATP-binding</keyword>
<dbReference type="Proteomes" id="UP000034617">
    <property type="component" value="Unassembled WGS sequence"/>
</dbReference>
<comment type="catalytic activity">
    <reaction evidence="6 7">
        <text>L-glutamyl-tRNA(Gln) + L-glutamine + ATP + H2O = L-glutaminyl-tRNA(Gln) + L-glutamate + ADP + phosphate + H(+)</text>
        <dbReference type="Rhea" id="RHEA:17521"/>
        <dbReference type="Rhea" id="RHEA-COMP:9681"/>
        <dbReference type="Rhea" id="RHEA-COMP:9684"/>
        <dbReference type="ChEBI" id="CHEBI:15377"/>
        <dbReference type="ChEBI" id="CHEBI:15378"/>
        <dbReference type="ChEBI" id="CHEBI:29985"/>
        <dbReference type="ChEBI" id="CHEBI:30616"/>
        <dbReference type="ChEBI" id="CHEBI:43474"/>
        <dbReference type="ChEBI" id="CHEBI:58359"/>
        <dbReference type="ChEBI" id="CHEBI:78520"/>
        <dbReference type="ChEBI" id="CHEBI:78521"/>
        <dbReference type="ChEBI" id="CHEBI:456216"/>
        <dbReference type="EC" id="6.3.5.7"/>
    </reaction>
</comment>
<dbReference type="Pfam" id="PF01425">
    <property type="entry name" value="Amidase"/>
    <property type="match status" value="1"/>
</dbReference>
<keyword evidence="10" id="KW-0808">Transferase</keyword>
<evidence type="ECO:0000256" key="6">
    <source>
        <dbReference type="ARBA" id="ARBA00047407"/>
    </source>
</evidence>
<evidence type="ECO:0000256" key="7">
    <source>
        <dbReference type="HAMAP-Rule" id="MF_00120"/>
    </source>
</evidence>
<comment type="subunit">
    <text evidence="7">Heterotrimer of A, B and C subunits.</text>
</comment>
<name>A0A0G1GQR2_9BACT</name>
<evidence type="ECO:0000256" key="2">
    <source>
        <dbReference type="ARBA" id="ARBA00022598"/>
    </source>
</evidence>
<dbReference type="NCBIfam" id="TIGR00132">
    <property type="entry name" value="gatA"/>
    <property type="match status" value="1"/>
</dbReference>
<organism evidence="10 11">
    <name type="scientific">Candidatus Gottesmanbacteria bacterium GW2011_GWB1_44_11c</name>
    <dbReference type="NCBI Taxonomy" id="1618447"/>
    <lineage>
        <taxon>Bacteria</taxon>
        <taxon>Candidatus Gottesmaniibacteriota</taxon>
    </lineage>
</organism>
<feature type="region of interest" description="Disordered" evidence="8">
    <location>
        <begin position="146"/>
        <end position="171"/>
    </location>
</feature>
<keyword evidence="3 7" id="KW-0547">Nucleotide-binding</keyword>
<dbReference type="PANTHER" id="PTHR11895:SF151">
    <property type="entry name" value="GLUTAMYL-TRNA(GLN) AMIDOTRANSFERASE SUBUNIT A"/>
    <property type="match status" value="1"/>
</dbReference>
<sequence length="494" mass="54283">MLPPHTKDFLKYRLFLKNNMDILNSTLKDAVHALRTKQYTSCELAQTCLDTIKKFDKQLHVFLTVNEENVLKEAKTADSLLAKGVEKPLLGIPIALKDLYSTENLLTTAGSKIIDNYVPAYDATVVGKYKKAGAIIIGKTNEDAWGHGSSGENSDYEPTRNPYDTSRVPGGSSSGSAVAVATGMCMASTGTDTGSSVRLPAAYCNLVGIKPTYGRVSRYGIIPMASSFDTIGHMTKTVYDNAYLYEITAGYDPKDATSVDIPVPKYTSFVGKDIKGIKIGIPKEYVQAPGMQKEVRKLTENAIKDLESLGAIIKEVSLPHTDVAMACYYILVPSEISSNLARFDGVRFGHLRDQFGAEAKRRIMLGTHALSAGYYDAFYKKAAQVRTLIKQDFENVFQDTDALVMPSSPTVPFKLGEKVSDPLSMYLSDIFVCPVNIAGIPGLSIPCGFADHLPVGLQIVGPQFSEERLYQIAYAYEQIHEWYREIPSLLKDKI</sequence>
<dbReference type="InterPro" id="IPR020556">
    <property type="entry name" value="Amidase_CS"/>
</dbReference>
<dbReference type="GO" id="GO:0050567">
    <property type="term" value="F:glutaminyl-tRNA synthase (glutamine-hydrolyzing) activity"/>
    <property type="evidence" value="ECO:0007669"/>
    <property type="project" value="UniProtKB-UniRule"/>
</dbReference>
<evidence type="ECO:0000259" key="9">
    <source>
        <dbReference type="Pfam" id="PF01425"/>
    </source>
</evidence>
<dbReference type="PATRIC" id="fig|1618447.3.peg.829"/>
<dbReference type="GO" id="GO:0016740">
    <property type="term" value="F:transferase activity"/>
    <property type="evidence" value="ECO:0007669"/>
    <property type="project" value="UniProtKB-KW"/>
</dbReference>
<reference evidence="10 11" key="1">
    <citation type="journal article" date="2015" name="Nature">
        <title>rRNA introns, odd ribosomes, and small enigmatic genomes across a large radiation of phyla.</title>
        <authorList>
            <person name="Brown C.T."/>
            <person name="Hug L.A."/>
            <person name="Thomas B.C."/>
            <person name="Sharon I."/>
            <person name="Castelle C.J."/>
            <person name="Singh A."/>
            <person name="Wilkins M.J."/>
            <person name="Williams K.H."/>
            <person name="Banfield J.F."/>
        </authorList>
    </citation>
    <scope>NUCLEOTIDE SEQUENCE [LARGE SCALE GENOMIC DNA]</scope>
</reference>
<feature type="active site" description="Acyl-ester intermediate" evidence="7">
    <location>
        <position position="196"/>
    </location>
</feature>
<evidence type="ECO:0000256" key="4">
    <source>
        <dbReference type="ARBA" id="ARBA00022840"/>
    </source>
</evidence>
<gene>
    <name evidence="7" type="primary">gatA</name>
    <name evidence="10" type="ORF">UW22_C0035G0002</name>
</gene>
<dbReference type="InterPro" id="IPR004412">
    <property type="entry name" value="GatA"/>
</dbReference>
<feature type="active site" description="Charge relay system" evidence="7">
    <location>
        <position position="97"/>
    </location>
</feature>
<dbReference type="PANTHER" id="PTHR11895">
    <property type="entry name" value="TRANSAMIDASE"/>
    <property type="match status" value="1"/>
</dbReference>
<keyword evidence="2 7" id="KW-0436">Ligase</keyword>
<keyword evidence="5 7" id="KW-0648">Protein biosynthesis</keyword>
<dbReference type="GO" id="GO:0006412">
    <property type="term" value="P:translation"/>
    <property type="evidence" value="ECO:0007669"/>
    <property type="project" value="UniProtKB-UniRule"/>
</dbReference>
<dbReference type="HAMAP" id="MF_00120">
    <property type="entry name" value="GatA"/>
    <property type="match status" value="1"/>
</dbReference>
<dbReference type="EC" id="6.3.5.7" evidence="7"/>
<dbReference type="PROSITE" id="PS00571">
    <property type="entry name" value="AMIDASES"/>
    <property type="match status" value="1"/>
</dbReference>
<dbReference type="InterPro" id="IPR036928">
    <property type="entry name" value="AS_sf"/>
</dbReference>
<dbReference type="Gene3D" id="3.90.1300.10">
    <property type="entry name" value="Amidase signature (AS) domain"/>
    <property type="match status" value="1"/>
</dbReference>
<dbReference type="AlphaFoldDB" id="A0A0G1GQR2"/>
<feature type="active site" description="Charge relay system" evidence="7">
    <location>
        <position position="172"/>
    </location>
</feature>
<comment type="similarity">
    <text evidence="1 7">Belongs to the amidase family. GatA subfamily.</text>
</comment>
<evidence type="ECO:0000256" key="3">
    <source>
        <dbReference type="ARBA" id="ARBA00022741"/>
    </source>
</evidence>
<comment type="caution">
    <text evidence="10">The sequence shown here is derived from an EMBL/GenBank/DDBJ whole genome shotgun (WGS) entry which is preliminary data.</text>
</comment>
<evidence type="ECO:0000256" key="1">
    <source>
        <dbReference type="ARBA" id="ARBA00008069"/>
    </source>
</evidence>
<feature type="domain" description="Amidase" evidence="9">
    <location>
        <begin position="43"/>
        <end position="469"/>
    </location>
</feature>